<dbReference type="EMBL" id="KZ819352">
    <property type="protein sequence ID" value="PWN46200.1"/>
    <property type="molecule type" value="Genomic_DNA"/>
</dbReference>
<accession>A0A316W8G3</accession>
<evidence type="ECO:0000256" key="1">
    <source>
        <dbReference type="SAM" id="MobiDB-lite"/>
    </source>
</evidence>
<feature type="region of interest" description="Disordered" evidence="1">
    <location>
        <begin position="1"/>
        <end position="99"/>
    </location>
</feature>
<reference evidence="2 3" key="1">
    <citation type="journal article" date="2018" name="Mol. Biol. Evol.">
        <title>Broad Genomic Sampling Reveals a Smut Pathogenic Ancestry of the Fungal Clade Ustilaginomycotina.</title>
        <authorList>
            <person name="Kijpornyongpan T."/>
            <person name="Mondo S.J."/>
            <person name="Barry K."/>
            <person name="Sandor L."/>
            <person name="Lee J."/>
            <person name="Lipzen A."/>
            <person name="Pangilinan J."/>
            <person name="LaButti K."/>
            <person name="Hainaut M."/>
            <person name="Henrissat B."/>
            <person name="Grigoriev I.V."/>
            <person name="Spatafora J.W."/>
            <person name="Aime M.C."/>
        </authorList>
    </citation>
    <scope>NUCLEOTIDE SEQUENCE [LARGE SCALE GENOMIC DNA]</scope>
    <source>
        <strain evidence="2 3">MCA 4658</strain>
    </source>
</reference>
<feature type="compositionally biased region" description="Basic residues" evidence="1">
    <location>
        <begin position="1"/>
        <end position="12"/>
    </location>
</feature>
<dbReference type="GeneID" id="37034637"/>
<dbReference type="AlphaFoldDB" id="A0A316W8G3"/>
<feature type="compositionally biased region" description="Polar residues" evidence="1">
    <location>
        <begin position="58"/>
        <end position="71"/>
    </location>
</feature>
<evidence type="ECO:0000313" key="3">
    <source>
        <dbReference type="Proteomes" id="UP000245783"/>
    </source>
</evidence>
<name>A0A316W8G3_9BASI</name>
<evidence type="ECO:0000313" key="2">
    <source>
        <dbReference type="EMBL" id="PWN46200.1"/>
    </source>
</evidence>
<feature type="non-terminal residue" evidence="2">
    <location>
        <position position="99"/>
    </location>
</feature>
<keyword evidence="3" id="KW-1185">Reference proteome</keyword>
<gene>
    <name evidence="2" type="ORF">IE81DRAFT_319597</name>
</gene>
<dbReference type="RefSeq" id="XP_025373360.1">
    <property type="nucleotide sequence ID" value="XM_025512767.1"/>
</dbReference>
<organism evidence="2 3">
    <name type="scientific">Ceraceosorus guamensis</name>
    <dbReference type="NCBI Taxonomy" id="1522189"/>
    <lineage>
        <taxon>Eukaryota</taxon>
        <taxon>Fungi</taxon>
        <taxon>Dikarya</taxon>
        <taxon>Basidiomycota</taxon>
        <taxon>Ustilaginomycotina</taxon>
        <taxon>Exobasidiomycetes</taxon>
        <taxon>Ceraceosorales</taxon>
        <taxon>Ceraceosoraceae</taxon>
        <taxon>Ceraceosorus</taxon>
    </lineage>
</organism>
<sequence>MVRHTGANKRPWHVGVGASDAGGAGRVQKPRSSEPTPHSAGPNDPAEASGERTAGDASGTSRSPATDTRNTAGKRPGWRYVRNGPQILDLNEMPGKSIV</sequence>
<dbReference type="InParanoid" id="A0A316W8G3"/>
<protein>
    <submittedName>
        <fullName evidence="2">Uncharacterized protein</fullName>
    </submittedName>
</protein>
<dbReference type="STRING" id="1522189.A0A316W8G3"/>
<dbReference type="Proteomes" id="UP000245783">
    <property type="component" value="Unassembled WGS sequence"/>
</dbReference>
<proteinExistence type="predicted"/>